<accession>A0A3B1C3R8</accession>
<dbReference type="InterPro" id="IPR029052">
    <property type="entry name" value="Metallo-depent_PP-like"/>
</dbReference>
<dbReference type="AlphaFoldDB" id="A0A3B1C3R8"/>
<reference evidence="2" key="1">
    <citation type="submission" date="2018-06" db="EMBL/GenBank/DDBJ databases">
        <authorList>
            <person name="Zhirakovskaya E."/>
        </authorList>
    </citation>
    <scope>NUCLEOTIDE SEQUENCE</scope>
</reference>
<dbReference type="InterPro" id="IPR004843">
    <property type="entry name" value="Calcineurin-like_PHP"/>
</dbReference>
<sequence>MVSFGYKDDEWKRIDNYLYKLYRNNISFYPTLGNHELFLFPKTGEQKFMERFPFYSKTGYSVNNGKTEIILLNSNFSDLTEKEIKKQETWYENKLNSLDKDTTIKAVIVATHHSPFTNSKIVSPSEEVQQYFVPPFLRSKKAKVFISGHCHAFEHFEYKGKDFLVIGGGGGLQQPLYVGKEEKFVDLYSTTDRIRMFHFLEYKLTNDTMHFIVKMLDKTFSNFHDEYELNIHVNN</sequence>
<evidence type="ECO:0000313" key="2">
    <source>
        <dbReference type="EMBL" id="VAX18674.1"/>
    </source>
</evidence>
<name>A0A3B1C3R8_9ZZZZ</name>
<protein>
    <recommendedName>
        <fullName evidence="1">Calcineurin-like phosphoesterase domain-containing protein</fullName>
    </recommendedName>
</protein>
<dbReference type="InterPro" id="IPR051918">
    <property type="entry name" value="STPP_CPPED1"/>
</dbReference>
<gene>
    <name evidence="2" type="ORF">MNBD_IGNAVI01-2117</name>
</gene>
<dbReference type="PANTHER" id="PTHR43143">
    <property type="entry name" value="METALLOPHOSPHOESTERASE, CALCINEURIN SUPERFAMILY"/>
    <property type="match status" value="1"/>
</dbReference>
<dbReference type="EMBL" id="UOGD01000110">
    <property type="protein sequence ID" value="VAX18674.1"/>
    <property type="molecule type" value="Genomic_DNA"/>
</dbReference>
<proteinExistence type="predicted"/>
<dbReference type="SUPFAM" id="SSF56300">
    <property type="entry name" value="Metallo-dependent phosphatases"/>
    <property type="match status" value="1"/>
</dbReference>
<dbReference type="Gene3D" id="3.60.21.10">
    <property type="match status" value="1"/>
</dbReference>
<dbReference type="Pfam" id="PF00149">
    <property type="entry name" value="Metallophos"/>
    <property type="match status" value="1"/>
</dbReference>
<organism evidence="2">
    <name type="scientific">hydrothermal vent metagenome</name>
    <dbReference type="NCBI Taxonomy" id="652676"/>
    <lineage>
        <taxon>unclassified sequences</taxon>
        <taxon>metagenomes</taxon>
        <taxon>ecological metagenomes</taxon>
    </lineage>
</organism>
<evidence type="ECO:0000259" key="1">
    <source>
        <dbReference type="Pfam" id="PF00149"/>
    </source>
</evidence>
<dbReference type="PANTHER" id="PTHR43143:SF1">
    <property type="entry name" value="SERINE_THREONINE-PROTEIN PHOSPHATASE CPPED1"/>
    <property type="match status" value="1"/>
</dbReference>
<dbReference type="GO" id="GO:0016787">
    <property type="term" value="F:hydrolase activity"/>
    <property type="evidence" value="ECO:0007669"/>
    <property type="project" value="InterPro"/>
</dbReference>
<feature type="domain" description="Calcineurin-like phosphoesterase" evidence="1">
    <location>
        <begin position="16"/>
        <end position="152"/>
    </location>
</feature>